<dbReference type="PANTHER" id="PTHR28244">
    <property type="entry name" value="RNA POLYMERASE I-SPECIFIC TRANSCRIPTION INITIATION FACTOR RRN11"/>
    <property type="match status" value="1"/>
</dbReference>
<dbReference type="InterPro" id="IPR053029">
    <property type="entry name" value="RNA_pol_I-specific_init_factor"/>
</dbReference>
<reference evidence="1 2" key="1">
    <citation type="journal article" date="2012" name="Proc. Natl. Acad. Sci. U.S.A.">
        <title>Comparative genomics of Ceriporiopsis subvermispora and Phanerochaete chrysosporium provide insight into selective ligninolysis.</title>
        <authorList>
            <person name="Fernandez-Fueyo E."/>
            <person name="Ruiz-Duenas F.J."/>
            <person name="Ferreira P."/>
            <person name="Floudas D."/>
            <person name="Hibbett D.S."/>
            <person name="Canessa P."/>
            <person name="Larrondo L.F."/>
            <person name="James T.Y."/>
            <person name="Seelenfreund D."/>
            <person name="Lobos S."/>
            <person name="Polanco R."/>
            <person name="Tello M."/>
            <person name="Honda Y."/>
            <person name="Watanabe T."/>
            <person name="Watanabe T."/>
            <person name="Ryu J.S."/>
            <person name="Kubicek C.P."/>
            <person name="Schmoll M."/>
            <person name="Gaskell J."/>
            <person name="Hammel K.E."/>
            <person name="St John F.J."/>
            <person name="Vanden Wymelenberg A."/>
            <person name="Sabat G."/>
            <person name="Splinter BonDurant S."/>
            <person name="Syed K."/>
            <person name="Yadav J.S."/>
            <person name="Doddapaneni H."/>
            <person name="Subramanian V."/>
            <person name="Lavin J.L."/>
            <person name="Oguiza J.A."/>
            <person name="Perez G."/>
            <person name="Pisabarro A.G."/>
            <person name="Ramirez L."/>
            <person name="Santoyo F."/>
            <person name="Master E."/>
            <person name="Coutinho P.M."/>
            <person name="Henrissat B."/>
            <person name="Lombard V."/>
            <person name="Magnuson J.K."/>
            <person name="Kuees U."/>
            <person name="Hori C."/>
            <person name="Igarashi K."/>
            <person name="Samejima M."/>
            <person name="Held B.W."/>
            <person name="Barry K.W."/>
            <person name="LaButti K.M."/>
            <person name="Lapidus A."/>
            <person name="Lindquist E.A."/>
            <person name="Lucas S.M."/>
            <person name="Riley R."/>
            <person name="Salamov A.A."/>
            <person name="Hoffmeister D."/>
            <person name="Schwenk D."/>
            <person name="Hadar Y."/>
            <person name="Yarden O."/>
            <person name="de Vries R.P."/>
            <person name="Wiebenga A."/>
            <person name="Stenlid J."/>
            <person name="Eastwood D."/>
            <person name="Grigoriev I.V."/>
            <person name="Berka R.M."/>
            <person name="Blanchette R.A."/>
            <person name="Kersten P."/>
            <person name="Martinez A.T."/>
            <person name="Vicuna R."/>
            <person name="Cullen D."/>
        </authorList>
    </citation>
    <scope>NUCLEOTIDE SEQUENCE [LARGE SCALE GENOMIC DNA]</scope>
    <source>
        <strain evidence="1 2">B</strain>
    </source>
</reference>
<dbReference type="InterPro" id="IPR007224">
    <property type="entry name" value="TIF_Rrn11"/>
</dbReference>
<name>M2RPX3_CERS8</name>
<dbReference type="HOGENOM" id="CLU_081658_0_0_1"/>
<dbReference type="STRING" id="914234.M2RPX3"/>
<gene>
    <name evidence="1" type="ORF">CERSUDRAFT_149450</name>
</gene>
<dbReference type="GO" id="GO:0001181">
    <property type="term" value="F:RNA polymerase I general transcription initiation factor activity"/>
    <property type="evidence" value="ECO:0007669"/>
    <property type="project" value="InterPro"/>
</dbReference>
<protein>
    <submittedName>
        <fullName evidence="1">Uncharacterized protein</fullName>
    </submittedName>
</protein>
<evidence type="ECO:0000313" key="1">
    <source>
        <dbReference type="EMBL" id="EMD40911.1"/>
    </source>
</evidence>
<keyword evidence="2" id="KW-1185">Reference proteome</keyword>
<dbReference type="Pfam" id="PF04090">
    <property type="entry name" value="Rrn11"/>
    <property type="match status" value="1"/>
</dbReference>
<sequence>MSTDDHDFLFSPVNSKRLNSARKVHIRRLYDVFQLCLHRNDIPRAQKAWSILARCREVDWKTMWTTGVLLLGEHGSTEPNERRIEFLSAMLRQHPDERETILKELILRLIHSGMHRRALDELELYLPSLPYQDNPVLHVYAGLISMYLAQPQNHSPRPKTSSNENHWNSGLLRDAQAHFERARALDPSNTVASAFLEQVW</sequence>
<dbReference type="GO" id="GO:0017025">
    <property type="term" value="F:TBP-class protein binding"/>
    <property type="evidence" value="ECO:0007669"/>
    <property type="project" value="TreeGrafter"/>
</dbReference>
<dbReference type="EMBL" id="KB445792">
    <property type="protein sequence ID" value="EMD40911.1"/>
    <property type="molecule type" value="Genomic_DNA"/>
</dbReference>
<dbReference type="OrthoDB" id="2159786at2759"/>
<organism evidence="1 2">
    <name type="scientific">Ceriporiopsis subvermispora (strain B)</name>
    <name type="common">White-rot fungus</name>
    <name type="synonym">Gelatoporia subvermispora</name>
    <dbReference type="NCBI Taxonomy" id="914234"/>
    <lineage>
        <taxon>Eukaryota</taxon>
        <taxon>Fungi</taxon>
        <taxon>Dikarya</taxon>
        <taxon>Basidiomycota</taxon>
        <taxon>Agaricomycotina</taxon>
        <taxon>Agaricomycetes</taxon>
        <taxon>Polyporales</taxon>
        <taxon>Gelatoporiaceae</taxon>
        <taxon>Gelatoporia</taxon>
    </lineage>
</organism>
<dbReference type="GO" id="GO:0001164">
    <property type="term" value="F:RNA polymerase I core promoter sequence-specific DNA binding"/>
    <property type="evidence" value="ECO:0007669"/>
    <property type="project" value="InterPro"/>
</dbReference>
<dbReference type="Proteomes" id="UP000016930">
    <property type="component" value="Unassembled WGS sequence"/>
</dbReference>
<accession>M2RPX3</accession>
<proteinExistence type="predicted"/>
<dbReference type="GO" id="GO:0070860">
    <property type="term" value="C:RNA polymerase I core factor complex"/>
    <property type="evidence" value="ECO:0007669"/>
    <property type="project" value="TreeGrafter"/>
</dbReference>
<dbReference type="AlphaFoldDB" id="M2RPX3"/>
<dbReference type="PANTHER" id="PTHR28244:SF1">
    <property type="entry name" value="RNA POLYMERASE I-SPECIFIC TRANSCRIPTION INITIATION FACTOR RRN11"/>
    <property type="match status" value="1"/>
</dbReference>
<dbReference type="GO" id="GO:0042790">
    <property type="term" value="P:nucleolar large rRNA transcription by RNA polymerase I"/>
    <property type="evidence" value="ECO:0007669"/>
    <property type="project" value="TreeGrafter"/>
</dbReference>
<evidence type="ECO:0000313" key="2">
    <source>
        <dbReference type="Proteomes" id="UP000016930"/>
    </source>
</evidence>